<dbReference type="EMBL" id="JPWB01000006">
    <property type="protein sequence ID" value="RCK21108.1"/>
    <property type="molecule type" value="Genomic_DNA"/>
</dbReference>
<feature type="domain" description="Baseplate hub protein gp44-like N-terminal" evidence="1">
    <location>
        <begin position="7"/>
        <end position="84"/>
    </location>
</feature>
<proteinExistence type="predicted"/>
<dbReference type="InterPro" id="IPR053981">
    <property type="entry name" value="Gp44/GpP-like_2nd"/>
</dbReference>
<dbReference type="Gene3D" id="2.30.300.10">
    <property type="entry name" value="Baseplate protein-like domain - beta roll fold"/>
    <property type="match status" value="1"/>
</dbReference>
<evidence type="ECO:0000259" key="1">
    <source>
        <dbReference type="Pfam" id="PF21683"/>
    </source>
</evidence>
<reference evidence="4 5" key="1">
    <citation type="submission" date="2014-07" db="EMBL/GenBank/DDBJ databases">
        <title>Draft genome sequence of Thalassospira profundimaris R8-17.</title>
        <authorList>
            <person name="Lai Q."/>
            <person name="Shao Z."/>
        </authorList>
    </citation>
    <scope>NUCLEOTIDE SEQUENCE [LARGE SCALE GENOMIC DNA]</scope>
    <source>
        <strain evidence="4 5">R8-17</strain>
    </source>
</reference>
<dbReference type="InterPro" id="IPR026276">
    <property type="entry name" value="Baseplate_GpP"/>
</dbReference>
<evidence type="ECO:0000313" key="4">
    <source>
        <dbReference type="EMBL" id="RCK21108.1"/>
    </source>
</evidence>
<evidence type="ECO:0000313" key="5">
    <source>
        <dbReference type="Proteomes" id="UP000253061"/>
    </source>
</evidence>
<dbReference type="Gene3D" id="3.30.1920.10">
    <property type="entry name" value="Baseplate protein-like domains - 2 layer sandwich fold"/>
    <property type="match status" value="1"/>
</dbReference>
<evidence type="ECO:0000259" key="3">
    <source>
        <dbReference type="Pfam" id="PF22255"/>
    </source>
</evidence>
<sequence>MSDVPEVELNGRIYDGWQKCSLNMSIKDIAGSFALTVDDFSPEDVGDMSVKVRCGDEDLLTGWLDRVDTSTVPDREGTRISGRSKSGDLVDCAAIVQGGELRNVSLLDACRELCRPFGVGVSAVDQTGDRFDRIKVEQGETVSQVIDRICRERGFNAWAGTDGGVVIGRPGFARSEAVLRYRYTETGQLRLDNNIVELSGSFDMSGRFSRLIMRSQAATSDMDFGLSAAQSEAVAIDEAVKRYRPAILTSDGAGTSAQLKARVEWEASRRIGLSTGVSYQLEGWRQTSGGSFWKPGIVVPVEDEKNKISSDMLIVSVSLMLDEDAGGYRTSLSLEPLSAWAPKPVFKEAEGDAQYAALRAAVSGGS</sequence>
<evidence type="ECO:0000259" key="2">
    <source>
        <dbReference type="Pfam" id="PF21929"/>
    </source>
</evidence>
<dbReference type="RefSeq" id="WP_062954010.1">
    <property type="nucleotide sequence ID" value="NZ_JPWB01000006.1"/>
</dbReference>
<name>A0A367V7C6_9PROT</name>
<dbReference type="InterPro" id="IPR049354">
    <property type="entry name" value="GpP-like_N"/>
</dbReference>
<dbReference type="SUPFAM" id="SSF69279">
    <property type="entry name" value="Phage tail proteins"/>
    <property type="match status" value="2"/>
</dbReference>
<dbReference type="Pfam" id="PF22255">
    <property type="entry name" value="Gp44-like_2nd"/>
    <property type="match status" value="1"/>
</dbReference>
<accession>A0A367V7C6</accession>
<organism evidence="4 5">
    <name type="scientific">Thalassospira profundimaris</name>
    <dbReference type="NCBI Taxonomy" id="502049"/>
    <lineage>
        <taxon>Bacteria</taxon>
        <taxon>Pseudomonadati</taxon>
        <taxon>Pseudomonadota</taxon>
        <taxon>Alphaproteobacteria</taxon>
        <taxon>Rhodospirillales</taxon>
        <taxon>Thalassospiraceae</taxon>
        <taxon>Thalassospira</taxon>
    </lineage>
</organism>
<feature type="domain" description="Baseplate hub protein gp44/GpP-like C-terminal" evidence="2">
    <location>
        <begin position="256"/>
        <end position="337"/>
    </location>
</feature>
<evidence type="ECO:0008006" key="6">
    <source>
        <dbReference type="Google" id="ProtNLM"/>
    </source>
</evidence>
<feature type="domain" description="Baseplate hub protein gp44/GpP-like second" evidence="3">
    <location>
        <begin position="87"/>
        <end position="169"/>
    </location>
</feature>
<comment type="caution">
    <text evidence="4">The sequence shown here is derived from an EMBL/GenBank/DDBJ whole genome shotgun (WGS) entry which is preliminary data.</text>
</comment>
<dbReference type="Pfam" id="PF21929">
    <property type="entry name" value="GpP_4th"/>
    <property type="match status" value="1"/>
</dbReference>
<dbReference type="AlphaFoldDB" id="A0A367V7C6"/>
<dbReference type="Gene3D" id="3.55.50.10">
    <property type="entry name" value="Baseplate protein-like domains"/>
    <property type="match status" value="1"/>
</dbReference>
<dbReference type="PIRSF" id="PIRSF004440">
    <property type="entry name" value="GpP"/>
    <property type="match status" value="1"/>
</dbReference>
<dbReference type="Proteomes" id="UP000253061">
    <property type="component" value="Unassembled WGS sequence"/>
</dbReference>
<dbReference type="InterPro" id="IPR053982">
    <property type="entry name" value="Gp44/GpP-like_C"/>
</dbReference>
<dbReference type="Pfam" id="PF21683">
    <property type="entry name" value="GpP-like_1st"/>
    <property type="match status" value="1"/>
</dbReference>
<gene>
    <name evidence="4" type="ORF">TH6_15230</name>
</gene>
<dbReference type="InterPro" id="IPR023399">
    <property type="entry name" value="Baseplate-like_2-layer_sand"/>
</dbReference>
<protein>
    <recommendedName>
        <fullName evidence="6">Tail protein</fullName>
    </recommendedName>
</protein>